<name>A0A6B9CJN8_9HYME</name>
<reference evidence="11" key="1">
    <citation type="journal article" date="2019" name="Sci. Rep.">
        <title>Full-Length Transcriptome Survey and Expression Analysis of Parasitoid Wasp Chouioia cunea upon Exposure to 1-Dodecene.</title>
        <authorList>
            <person name="Pan L."/>
            <person name="Guo M."/>
            <person name="Jin X."/>
            <person name="Sun Z."/>
            <person name="Jiang H."/>
            <person name="Han J."/>
            <person name="Wang Y."/>
            <person name="Yan C."/>
            <person name="Li M."/>
        </authorList>
    </citation>
    <scope>NUCLEOTIDE SEQUENCE</scope>
</reference>
<evidence type="ECO:0000256" key="3">
    <source>
        <dbReference type="ARBA" id="ARBA00022606"/>
    </source>
</evidence>
<dbReference type="PANTHER" id="PTHR21137">
    <property type="entry name" value="ODORANT RECEPTOR"/>
    <property type="match status" value="1"/>
</dbReference>
<evidence type="ECO:0000256" key="2">
    <source>
        <dbReference type="ARBA" id="ARBA00022475"/>
    </source>
</evidence>
<evidence type="ECO:0000256" key="6">
    <source>
        <dbReference type="ARBA" id="ARBA00022989"/>
    </source>
</evidence>
<dbReference type="Pfam" id="PF02949">
    <property type="entry name" value="7tm_6"/>
    <property type="match status" value="1"/>
</dbReference>
<evidence type="ECO:0000256" key="7">
    <source>
        <dbReference type="ARBA" id="ARBA00023136"/>
    </source>
</evidence>
<feature type="transmembrane region" description="Helical" evidence="10">
    <location>
        <begin position="128"/>
        <end position="147"/>
    </location>
</feature>
<keyword evidence="7 10" id="KW-0472">Membrane</keyword>
<evidence type="ECO:0000256" key="8">
    <source>
        <dbReference type="ARBA" id="ARBA00023170"/>
    </source>
</evidence>
<protein>
    <recommendedName>
        <fullName evidence="10">Odorant receptor</fullName>
    </recommendedName>
</protein>
<keyword evidence="3 10" id="KW-0716">Sensory transduction</keyword>
<sequence>MLIQRKDLFGWSAFFHRAIGLWPEDDQFLGVYWWIKSYFVIFVTVGGLIFHLSSVANRKDNLNLTEFVLEALVAALAIAKSVPIVVNRTNVLKILSMTLEFNLTSKETLNEKHISDGWFKLQNRLIKFFIRSYTLVTVLYFLIPWLTNQTNVFPLKGYMPDYLYTTPGFQIVYFIEVIVYIIRFIGAVSCDLYCTTFICQLFSELQIVQYKLTTLKKCRQSLIRIIQQHAKVLDHGYMISKNFSIVFLLQHVLLSMIVCFSGLNALYTDSLAVIVKMLSFLSLALVECFFICLIGEQIKEESLKVANNLEDIYDECLDDLVIRKLINFVHLRAQKPLELKFGKYTVINLQFYCETLKTIFSLSTVFKTMIK</sequence>
<keyword evidence="4 10" id="KW-0812">Transmembrane</keyword>
<evidence type="ECO:0000256" key="5">
    <source>
        <dbReference type="ARBA" id="ARBA00022725"/>
    </source>
</evidence>
<comment type="caution">
    <text evidence="10">Lacks conserved residue(s) required for the propagation of feature annotation.</text>
</comment>
<feature type="transmembrane region" description="Helical" evidence="10">
    <location>
        <begin position="245"/>
        <end position="267"/>
    </location>
</feature>
<comment type="similarity">
    <text evidence="10">Belongs to the insect chemoreceptor superfamily. Heteromeric odorant receptor channel (TC 1.A.69) family.</text>
</comment>
<accession>A0A6B9CJN8</accession>
<dbReference type="GO" id="GO:0005549">
    <property type="term" value="F:odorant binding"/>
    <property type="evidence" value="ECO:0007669"/>
    <property type="project" value="InterPro"/>
</dbReference>
<keyword evidence="2" id="KW-1003">Cell membrane</keyword>
<keyword evidence="8 10" id="KW-0675">Receptor</keyword>
<evidence type="ECO:0000256" key="9">
    <source>
        <dbReference type="ARBA" id="ARBA00023224"/>
    </source>
</evidence>
<feature type="transmembrane region" description="Helical" evidence="10">
    <location>
        <begin position="273"/>
        <end position="294"/>
    </location>
</feature>
<keyword evidence="5 10" id="KW-0552">Olfaction</keyword>
<feature type="transmembrane region" description="Helical" evidence="10">
    <location>
        <begin position="167"/>
        <end position="186"/>
    </location>
</feature>
<dbReference type="GO" id="GO:0005886">
    <property type="term" value="C:plasma membrane"/>
    <property type="evidence" value="ECO:0007669"/>
    <property type="project" value="UniProtKB-SubCell"/>
</dbReference>
<proteinExistence type="evidence at transcript level"/>
<evidence type="ECO:0000313" key="11">
    <source>
        <dbReference type="EMBL" id="QGW50404.1"/>
    </source>
</evidence>
<dbReference type="EMBL" id="MN616912">
    <property type="protein sequence ID" value="QGW50404.1"/>
    <property type="molecule type" value="mRNA"/>
</dbReference>
<evidence type="ECO:0000256" key="4">
    <source>
        <dbReference type="ARBA" id="ARBA00022692"/>
    </source>
</evidence>
<evidence type="ECO:0000256" key="1">
    <source>
        <dbReference type="ARBA" id="ARBA00004651"/>
    </source>
</evidence>
<dbReference type="GO" id="GO:0004984">
    <property type="term" value="F:olfactory receptor activity"/>
    <property type="evidence" value="ECO:0007669"/>
    <property type="project" value="InterPro"/>
</dbReference>
<dbReference type="AlphaFoldDB" id="A0A6B9CJN8"/>
<evidence type="ECO:0000256" key="10">
    <source>
        <dbReference type="RuleBase" id="RU351113"/>
    </source>
</evidence>
<dbReference type="InterPro" id="IPR004117">
    <property type="entry name" value="7tm6_olfct_rcpt"/>
</dbReference>
<dbReference type="GO" id="GO:0007165">
    <property type="term" value="P:signal transduction"/>
    <property type="evidence" value="ECO:0007669"/>
    <property type="project" value="UniProtKB-KW"/>
</dbReference>
<feature type="transmembrane region" description="Helical" evidence="10">
    <location>
        <begin position="31"/>
        <end position="52"/>
    </location>
</feature>
<keyword evidence="9 10" id="KW-0807">Transducer</keyword>
<comment type="subcellular location">
    <subcellularLocation>
        <location evidence="1 10">Cell membrane</location>
        <topology evidence="1 10">Multi-pass membrane protein</topology>
    </subcellularLocation>
</comment>
<keyword evidence="6 10" id="KW-1133">Transmembrane helix</keyword>
<dbReference type="PANTHER" id="PTHR21137:SF35">
    <property type="entry name" value="ODORANT RECEPTOR 19A-RELATED"/>
    <property type="match status" value="1"/>
</dbReference>
<organism evidence="11">
    <name type="scientific">Chouioia cunea</name>
    <dbReference type="NCBI Taxonomy" id="1570515"/>
    <lineage>
        <taxon>Eukaryota</taxon>
        <taxon>Metazoa</taxon>
        <taxon>Ecdysozoa</taxon>
        <taxon>Arthropoda</taxon>
        <taxon>Hexapoda</taxon>
        <taxon>Insecta</taxon>
        <taxon>Pterygota</taxon>
        <taxon>Neoptera</taxon>
        <taxon>Endopterygota</taxon>
        <taxon>Hymenoptera</taxon>
        <taxon>Apocrita</taxon>
        <taxon>Proctotrupomorpha</taxon>
        <taxon>Chalcidoidea</taxon>
        <taxon>Eulophidae</taxon>
        <taxon>Tetrastichinae</taxon>
        <taxon>Chouioia</taxon>
    </lineage>
</organism>